<sequence>MISLILLYLGLSIVLINALTWTLKRFRLHETKFQHGLTVNLAPVRYLINLTYKINSKIPFVDKPSTTISEIRVHPIKSFPALKVQSWKVTEFGLDCDRMYMLSKWDKEHNKWLMVSLREYPSLSQVELRLEDDMFVVGFQNKDYFSVPRTVTDEYFKAMTSAPSTADLWKVEFEAFALDKLDLKPFLEAVGLPLDLQLVFAPFGKLVITNSPKNLTTRPGFVPGSHEQYRVTKFQDYFPVLLISQSDIDDLNQRLVKGFGPDFQTSSTHFRPNILIEGPKRPFDTDDWYRFTVNGREWIVASKCPRCVIPNIDFEKGKVHSKHPVSRTLAKFRRIDVGNPFQSYFGVNAVQIQHGYTISVGDKVQLLERRLNQYGDLS</sequence>
<dbReference type="EMBL" id="JAEUBE010000158">
    <property type="protein sequence ID" value="KAH3668399.1"/>
    <property type="molecule type" value="Genomic_DNA"/>
</dbReference>
<dbReference type="Proteomes" id="UP000769157">
    <property type="component" value="Unassembled WGS sequence"/>
</dbReference>
<reference evidence="2" key="1">
    <citation type="journal article" date="2021" name="Open Biol.">
        <title>Shared evolutionary footprints suggest mitochondrial oxidative damage underlies multiple complex I losses in fungi.</title>
        <authorList>
            <person name="Schikora-Tamarit M.A."/>
            <person name="Marcet-Houben M."/>
            <person name="Nosek J."/>
            <person name="Gabaldon T."/>
        </authorList>
    </citation>
    <scope>NUCLEOTIDE SEQUENCE</scope>
    <source>
        <strain evidence="2">CBS6075</strain>
    </source>
</reference>
<proteinExistence type="predicted"/>
<dbReference type="Pfam" id="PF03476">
    <property type="entry name" value="MOSC_N"/>
    <property type="match status" value="1"/>
</dbReference>
<dbReference type="InterPro" id="IPR011037">
    <property type="entry name" value="Pyrv_Knase-like_insert_dom_sf"/>
</dbReference>
<reference evidence="2" key="2">
    <citation type="submission" date="2021-01" db="EMBL/GenBank/DDBJ databases">
        <authorList>
            <person name="Schikora-Tamarit M.A."/>
        </authorList>
    </citation>
    <scope>NUCLEOTIDE SEQUENCE</scope>
    <source>
        <strain evidence="2">CBS6075</strain>
    </source>
</reference>
<dbReference type="RefSeq" id="XP_046062813.1">
    <property type="nucleotide sequence ID" value="XM_046202992.1"/>
</dbReference>
<keyword evidence="3" id="KW-1185">Reference proteome</keyword>
<dbReference type="InterPro" id="IPR005302">
    <property type="entry name" value="MoCF_Sase_C"/>
</dbReference>
<accession>A0A9P8PBV7</accession>
<evidence type="ECO:0000313" key="3">
    <source>
        <dbReference type="Proteomes" id="UP000769157"/>
    </source>
</evidence>
<organism evidence="2 3">
    <name type="scientific">Ogataea philodendri</name>
    <dbReference type="NCBI Taxonomy" id="1378263"/>
    <lineage>
        <taxon>Eukaryota</taxon>
        <taxon>Fungi</taxon>
        <taxon>Dikarya</taxon>
        <taxon>Ascomycota</taxon>
        <taxon>Saccharomycotina</taxon>
        <taxon>Pichiomycetes</taxon>
        <taxon>Pichiales</taxon>
        <taxon>Pichiaceae</taxon>
        <taxon>Ogataea</taxon>
    </lineage>
</organism>
<protein>
    <recommendedName>
        <fullName evidence="1">MOSC domain-containing protein</fullName>
    </recommendedName>
</protein>
<dbReference type="SUPFAM" id="SSF50800">
    <property type="entry name" value="PK beta-barrel domain-like"/>
    <property type="match status" value="1"/>
</dbReference>
<dbReference type="GO" id="GO:0003824">
    <property type="term" value="F:catalytic activity"/>
    <property type="evidence" value="ECO:0007669"/>
    <property type="project" value="InterPro"/>
</dbReference>
<comment type="caution">
    <text evidence="2">The sequence shown here is derived from an EMBL/GenBank/DDBJ whole genome shotgun (WGS) entry which is preliminary data.</text>
</comment>
<evidence type="ECO:0000259" key="1">
    <source>
        <dbReference type="PROSITE" id="PS51340"/>
    </source>
</evidence>
<dbReference type="GO" id="GO:0030170">
    <property type="term" value="F:pyridoxal phosphate binding"/>
    <property type="evidence" value="ECO:0007669"/>
    <property type="project" value="InterPro"/>
</dbReference>
<dbReference type="GO" id="GO:0030151">
    <property type="term" value="F:molybdenum ion binding"/>
    <property type="evidence" value="ECO:0007669"/>
    <property type="project" value="InterPro"/>
</dbReference>
<dbReference type="OrthoDB" id="17255at2759"/>
<dbReference type="Pfam" id="PF03473">
    <property type="entry name" value="MOSC"/>
    <property type="match status" value="1"/>
</dbReference>
<name>A0A9P8PBV7_9ASCO</name>
<evidence type="ECO:0000313" key="2">
    <source>
        <dbReference type="EMBL" id="KAH3668399.1"/>
    </source>
</evidence>
<dbReference type="PROSITE" id="PS51340">
    <property type="entry name" value="MOSC"/>
    <property type="match status" value="1"/>
</dbReference>
<dbReference type="AlphaFoldDB" id="A0A9P8PBV7"/>
<dbReference type="GeneID" id="70234120"/>
<dbReference type="InterPro" id="IPR005303">
    <property type="entry name" value="MOCOS_middle"/>
</dbReference>
<feature type="domain" description="MOSC" evidence="1">
    <location>
        <begin position="216"/>
        <end position="367"/>
    </location>
</feature>
<gene>
    <name evidence="2" type="ORF">OGAPHI_002153</name>
</gene>
<dbReference type="SUPFAM" id="SSF141673">
    <property type="entry name" value="MOSC N-terminal domain-like"/>
    <property type="match status" value="1"/>
</dbReference>